<dbReference type="Proteomes" id="UP001367513">
    <property type="component" value="Unassembled WGS sequence"/>
</dbReference>
<feature type="region of interest" description="Disordered" evidence="1">
    <location>
        <begin position="105"/>
        <end position="127"/>
    </location>
</feature>
<reference evidence="2 3" key="1">
    <citation type="submission" date="2024-03" db="EMBL/GenBank/DDBJ databases">
        <title>Draft genome sequence of Pseudonocardia carboxydivorans JCM 14827.</title>
        <authorList>
            <person name="Duangmal K."/>
        </authorList>
    </citation>
    <scope>NUCLEOTIDE SEQUENCE [LARGE SCALE GENOMIC DNA]</scope>
    <source>
        <strain evidence="2 3">JCM 14827</strain>
    </source>
</reference>
<dbReference type="EMBL" id="JBBPIX010000023">
    <property type="protein sequence ID" value="MEK6467262.1"/>
    <property type="molecule type" value="Genomic_DNA"/>
</dbReference>
<name>A0ABU9AN43_PSEA5</name>
<feature type="region of interest" description="Disordered" evidence="1">
    <location>
        <begin position="55"/>
        <end position="87"/>
    </location>
</feature>
<dbReference type="RefSeq" id="WP_346103990.1">
    <property type="nucleotide sequence ID" value="NZ_BAAAOD010000028.1"/>
</dbReference>
<evidence type="ECO:0000313" key="3">
    <source>
        <dbReference type="Proteomes" id="UP001367513"/>
    </source>
</evidence>
<organism evidence="2 3">
    <name type="scientific">Pseudonocardia alni subsp. carboxydivorans</name>
    <dbReference type="NCBI Taxonomy" id="415010"/>
    <lineage>
        <taxon>Bacteria</taxon>
        <taxon>Bacillati</taxon>
        <taxon>Actinomycetota</taxon>
        <taxon>Actinomycetes</taxon>
        <taxon>Pseudonocardiales</taxon>
        <taxon>Pseudonocardiaceae</taxon>
        <taxon>Pseudonocardia</taxon>
    </lineage>
</organism>
<sequence length="127" mass="12962">MQNSVFEVVLLSLRYPAPWLTVYPEGPGVRVADLAPVGAVGDVLGAVRVATTVPSDGTTPTVDGAKSSGVVATGLHPPSENRAAVVTARPARSATWSRFRVASNATATGPPLTGTLAPGVNARPVHR</sequence>
<keyword evidence="3" id="KW-1185">Reference proteome</keyword>
<comment type="caution">
    <text evidence="2">The sequence shown here is derived from an EMBL/GenBank/DDBJ whole genome shotgun (WGS) entry which is preliminary data.</text>
</comment>
<protein>
    <submittedName>
        <fullName evidence="2">Uncharacterized protein</fullName>
    </submittedName>
</protein>
<gene>
    <name evidence="2" type="ORF">WG925_26295</name>
</gene>
<evidence type="ECO:0000256" key="1">
    <source>
        <dbReference type="SAM" id="MobiDB-lite"/>
    </source>
</evidence>
<evidence type="ECO:0000313" key="2">
    <source>
        <dbReference type="EMBL" id="MEK6467262.1"/>
    </source>
</evidence>
<accession>A0ABU9AN43</accession>
<proteinExistence type="predicted"/>